<accession>A0A0K2TWI4</accession>
<dbReference type="AlphaFoldDB" id="A0A0K2TWI4"/>
<dbReference type="EMBL" id="HACA01012686">
    <property type="protein sequence ID" value="CDW30047.1"/>
    <property type="molecule type" value="Transcribed_RNA"/>
</dbReference>
<proteinExistence type="predicted"/>
<evidence type="ECO:0000313" key="1">
    <source>
        <dbReference type="EMBL" id="CDW30047.1"/>
    </source>
</evidence>
<name>A0A0K2TWI4_LEPSM</name>
<protein>
    <submittedName>
        <fullName evidence="1">Uncharacterized protein</fullName>
    </submittedName>
</protein>
<organism evidence="1">
    <name type="scientific">Lepeophtheirus salmonis</name>
    <name type="common">Salmon louse</name>
    <name type="synonym">Caligus salmonis</name>
    <dbReference type="NCBI Taxonomy" id="72036"/>
    <lineage>
        <taxon>Eukaryota</taxon>
        <taxon>Metazoa</taxon>
        <taxon>Ecdysozoa</taxon>
        <taxon>Arthropoda</taxon>
        <taxon>Crustacea</taxon>
        <taxon>Multicrustacea</taxon>
        <taxon>Hexanauplia</taxon>
        <taxon>Copepoda</taxon>
        <taxon>Siphonostomatoida</taxon>
        <taxon>Caligidae</taxon>
        <taxon>Lepeophtheirus</taxon>
    </lineage>
</organism>
<sequence>MKSDILQKILNIFQRHD</sequence>
<reference evidence="1" key="1">
    <citation type="submission" date="2014-05" db="EMBL/GenBank/DDBJ databases">
        <authorList>
            <person name="Chronopoulou M."/>
        </authorList>
    </citation>
    <scope>NUCLEOTIDE SEQUENCE</scope>
    <source>
        <tissue evidence="1">Whole organism</tissue>
    </source>
</reference>